<proteinExistence type="predicted"/>
<name>A0ACA9NC26_9GLOM</name>
<dbReference type="Proteomes" id="UP000789366">
    <property type="component" value="Unassembled WGS sequence"/>
</dbReference>
<reference evidence="1" key="1">
    <citation type="submission" date="2021-06" db="EMBL/GenBank/DDBJ databases">
        <authorList>
            <person name="Kallberg Y."/>
            <person name="Tangrot J."/>
            <person name="Rosling A."/>
        </authorList>
    </citation>
    <scope>NUCLEOTIDE SEQUENCE</scope>
    <source>
        <strain evidence="1">28 12/20/2015</strain>
    </source>
</reference>
<feature type="non-terminal residue" evidence="1">
    <location>
        <position position="1"/>
    </location>
</feature>
<protein>
    <submittedName>
        <fullName evidence="1">15512_t:CDS:1</fullName>
    </submittedName>
</protein>
<evidence type="ECO:0000313" key="2">
    <source>
        <dbReference type="Proteomes" id="UP000789366"/>
    </source>
</evidence>
<sequence>MSSSSAMPYDGIYEETCDELYGEPYDEFYDEPYDEPHDEPHDELFNDNSTQEPANMTGSDELVDNESLTSIETNATN</sequence>
<accession>A0ACA9NC26</accession>
<dbReference type="EMBL" id="CAJVPW010013026">
    <property type="protein sequence ID" value="CAG8641033.1"/>
    <property type="molecule type" value="Genomic_DNA"/>
</dbReference>
<feature type="non-terminal residue" evidence="1">
    <location>
        <position position="77"/>
    </location>
</feature>
<gene>
    <name evidence="1" type="ORF">SPELUC_LOCUS8569</name>
</gene>
<evidence type="ECO:0000313" key="1">
    <source>
        <dbReference type="EMBL" id="CAG8641033.1"/>
    </source>
</evidence>
<keyword evidence="2" id="KW-1185">Reference proteome</keyword>
<comment type="caution">
    <text evidence="1">The sequence shown here is derived from an EMBL/GenBank/DDBJ whole genome shotgun (WGS) entry which is preliminary data.</text>
</comment>
<organism evidence="1 2">
    <name type="scientific">Cetraspora pellucida</name>
    <dbReference type="NCBI Taxonomy" id="1433469"/>
    <lineage>
        <taxon>Eukaryota</taxon>
        <taxon>Fungi</taxon>
        <taxon>Fungi incertae sedis</taxon>
        <taxon>Mucoromycota</taxon>
        <taxon>Glomeromycotina</taxon>
        <taxon>Glomeromycetes</taxon>
        <taxon>Diversisporales</taxon>
        <taxon>Gigasporaceae</taxon>
        <taxon>Cetraspora</taxon>
    </lineage>
</organism>